<sequence>MEPSRIQFGSLLPEHAKLFTDEQCNSKSSLDDCKLASPIFCTPLQEGEEASMPKADMEPSKAPEAIEAPAIATLSSTNIIEGSDEEAVPGHLTAPPTLGRRLFNLATPPCRASTLSKRSRGTSAPKTYRRIPKPRFKPTYDMDLNRADTVLFTFLFSEGHAMT</sequence>
<organism evidence="1 2">
    <name type="scientific">Stylosanthes scabra</name>
    <dbReference type="NCBI Taxonomy" id="79078"/>
    <lineage>
        <taxon>Eukaryota</taxon>
        <taxon>Viridiplantae</taxon>
        <taxon>Streptophyta</taxon>
        <taxon>Embryophyta</taxon>
        <taxon>Tracheophyta</taxon>
        <taxon>Spermatophyta</taxon>
        <taxon>Magnoliopsida</taxon>
        <taxon>eudicotyledons</taxon>
        <taxon>Gunneridae</taxon>
        <taxon>Pentapetalae</taxon>
        <taxon>rosids</taxon>
        <taxon>fabids</taxon>
        <taxon>Fabales</taxon>
        <taxon>Fabaceae</taxon>
        <taxon>Papilionoideae</taxon>
        <taxon>50 kb inversion clade</taxon>
        <taxon>dalbergioids sensu lato</taxon>
        <taxon>Dalbergieae</taxon>
        <taxon>Pterocarpus clade</taxon>
        <taxon>Stylosanthes</taxon>
    </lineage>
</organism>
<dbReference type="EMBL" id="JASCZI010243532">
    <property type="protein sequence ID" value="MED6213327.1"/>
    <property type="molecule type" value="Genomic_DNA"/>
</dbReference>
<keyword evidence="2" id="KW-1185">Reference proteome</keyword>
<evidence type="ECO:0000313" key="1">
    <source>
        <dbReference type="EMBL" id="MED6213327.1"/>
    </source>
</evidence>
<evidence type="ECO:0000313" key="2">
    <source>
        <dbReference type="Proteomes" id="UP001341840"/>
    </source>
</evidence>
<dbReference type="Proteomes" id="UP001341840">
    <property type="component" value="Unassembled WGS sequence"/>
</dbReference>
<proteinExistence type="predicted"/>
<accession>A0ABU6YSD3</accession>
<name>A0ABU6YSD3_9FABA</name>
<comment type="caution">
    <text evidence="1">The sequence shown here is derived from an EMBL/GenBank/DDBJ whole genome shotgun (WGS) entry which is preliminary data.</text>
</comment>
<reference evidence="1 2" key="1">
    <citation type="journal article" date="2023" name="Plants (Basel)">
        <title>Bridging the Gap: Combining Genomics and Transcriptomics Approaches to Understand Stylosanthes scabra, an Orphan Legume from the Brazilian Caatinga.</title>
        <authorList>
            <person name="Ferreira-Neto J.R.C."/>
            <person name="da Silva M.D."/>
            <person name="Binneck E."/>
            <person name="de Melo N.F."/>
            <person name="da Silva R.H."/>
            <person name="de Melo A.L.T.M."/>
            <person name="Pandolfi V."/>
            <person name="Bustamante F.O."/>
            <person name="Brasileiro-Vidal A.C."/>
            <person name="Benko-Iseppon A.M."/>
        </authorList>
    </citation>
    <scope>NUCLEOTIDE SEQUENCE [LARGE SCALE GENOMIC DNA]</scope>
    <source>
        <tissue evidence="1">Leaves</tissue>
    </source>
</reference>
<protein>
    <submittedName>
        <fullName evidence="1">Uncharacterized protein</fullName>
    </submittedName>
</protein>
<gene>
    <name evidence="1" type="ORF">PIB30_092062</name>
</gene>